<dbReference type="AlphaFoldDB" id="A0A445BQK0"/>
<name>A0A445BQK0_ARAHY</name>
<keyword evidence="2" id="KW-1185">Reference proteome</keyword>
<protein>
    <submittedName>
        <fullName evidence="1">Uncharacterized protein</fullName>
    </submittedName>
</protein>
<evidence type="ECO:0000313" key="2">
    <source>
        <dbReference type="Proteomes" id="UP000289738"/>
    </source>
</evidence>
<dbReference type="EMBL" id="SDMP01000009">
    <property type="protein sequence ID" value="RYR40964.1"/>
    <property type="molecule type" value="Genomic_DNA"/>
</dbReference>
<organism evidence="1 2">
    <name type="scientific">Arachis hypogaea</name>
    <name type="common">Peanut</name>
    <dbReference type="NCBI Taxonomy" id="3818"/>
    <lineage>
        <taxon>Eukaryota</taxon>
        <taxon>Viridiplantae</taxon>
        <taxon>Streptophyta</taxon>
        <taxon>Embryophyta</taxon>
        <taxon>Tracheophyta</taxon>
        <taxon>Spermatophyta</taxon>
        <taxon>Magnoliopsida</taxon>
        <taxon>eudicotyledons</taxon>
        <taxon>Gunneridae</taxon>
        <taxon>Pentapetalae</taxon>
        <taxon>rosids</taxon>
        <taxon>fabids</taxon>
        <taxon>Fabales</taxon>
        <taxon>Fabaceae</taxon>
        <taxon>Papilionoideae</taxon>
        <taxon>50 kb inversion clade</taxon>
        <taxon>dalbergioids sensu lato</taxon>
        <taxon>Dalbergieae</taxon>
        <taxon>Pterocarpus clade</taxon>
        <taxon>Arachis</taxon>
    </lineage>
</organism>
<evidence type="ECO:0000313" key="1">
    <source>
        <dbReference type="EMBL" id="RYR40964.1"/>
    </source>
</evidence>
<dbReference type="Proteomes" id="UP000289738">
    <property type="component" value="Chromosome A09"/>
</dbReference>
<sequence>MTFIELQNGLYQSMEHDIFRRVSNILYRNLIIVFGDLIQFDIMSIIDEAMRKPKIELYVEFKNVKEDGIQHDSNIEDDRVEVDSEEIFEATYETDDEDENGAVGGVADPEDGEFRIKIEYSSRRSIVAAIRSYTISRGVDYNIYEFESQTFYAKCKTYGCGCDWLIQAHVHHWNDFTGSFQVGLGHVVEVIRPLIEIGLSIKVKFIIAKVQSRFIYNINY</sequence>
<accession>A0A445BQK0</accession>
<comment type="caution">
    <text evidence="1">The sequence shown here is derived from an EMBL/GenBank/DDBJ whole genome shotgun (WGS) entry which is preliminary data.</text>
</comment>
<gene>
    <name evidence="1" type="ORF">Ahy_A09g046706</name>
</gene>
<reference evidence="1 2" key="1">
    <citation type="submission" date="2019-01" db="EMBL/GenBank/DDBJ databases">
        <title>Sequencing of cultivated peanut Arachis hypogaea provides insights into genome evolution and oil improvement.</title>
        <authorList>
            <person name="Chen X."/>
        </authorList>
    </citation>
    <scope>NUCLEOTIDE SEQUENCE [LARGE SCALE GENOMIC DNA]</scope>
    <source>
        <strain evidence="2">cv. Fuhuasheng</strain>
        <tissue evidence="1">Leaves</tissue>
    </source>
</reference>
<proteinExistence type="predicted"/>